<gene>
    <name evidence="8" type="ORF">NQ317_019405</name>
</gene>
<dbReference type="PROSITE" id="PS50850">
    <property type="entry name" value="MFS"/>
    <property type="match status" value="1"/>
</dbReference>
<evidence type="ECO:0000256" key="1">
    <source>
        <dbReference type="ARBA" id="ARBA00004141"/>
    </source>
</evidence>
<feature type="transmembrane region" description="Helical" evidence="6">
    <location>
        <begin position="74"/>
        <end position="91"/>
    </location>
</feature>
<comment type="caution">
    <text evidence="8">The sequence shown here is derived from an EMBL/GenBank/DDBJ whole genome shotgun (WGS) entry which is preliminary data.</text>
</comment>
<dbReference type="Proteomes" id="UP001162164">
    <property type="component" value="Unassembled WGS sequence"/>
</dbReference>
<dbReference type="SUPFAM" id="SSF103473">
    <property type="entry name" value="MFS general substrate transporter"/>
    <property type="match status" value="1"/>
</dbReference>
<keyword evidence="4 6" id="KW-1133">Transmembrane helix</keyword>
<proteinExistence type="predicted"/>
<comment type="subcellular location">
    <subcellularLocation>
        <location evidence="1">Membrane</location>
        <topology evidence="1">Multi-pass membrane protein</topology>
    </subcellularLocation>
</comment>
<dbReference type="PANTHER" id="PTHR23511:SF36">
    <property type="entry name" value="EG:BACR7A4.13 PROTEIN-RELATED"/>
    <property type="match status" value="1"/>
</dbReference>
<accession>A0ABQ9JI39</accession>
<evidence type="ECO:0000256" key="4">
    <source>
        <dbReference type="ARBA" id="ARBA00022989"/>
    </source>
</evidence>
<evidence type="ECO:0000313" key="8">
    <source>
        <dbReference type="EMBL" id="KAJ8977730.1"/>
    </source>
</evidence>
<dbReference type="PANTHER" id="PTHR23511">
    <property type="entry name" value="SYNAPTIC VESICLE GLYCOPROTEIN 2"/>
    <property type="match status" value="1"/>
</dbReference>
<name>A0ABQ9JI39_9CUCU</name>
<evidence type="ECO:0000313" key="9">
    <source>
        <dbReference type="Proteomes" id="UP001162164"/>
    </source>
</evidence>
<feature type="transmembrane region" description="Helical" evidence="6">
    <location>
        <begin position="375"/>
        <end position="393"/>
    </location>
</feature>
<keyword evidence="2" id="KW-0813">Transport</keyword>
<evidence type="ECO:0000259" key="7">
    <source>
        <dbReference type="PROSITE" id="PS50850"/>
    </source>
</evidence>
<dbReference type="Pfam" id="PF07690">
    <property type="entry name" value="MFS_1"/>
    <property type="match status" value="2"/>
</dbReference>
<evidence type="ECO:0000256" key="3">
    <source>
        <dbReference type="ARBA" id="ARBA00022692"/>
    </source>
</evidence>
<dbReference type="InterPro" id="IPR011701">
    <property type="entry name" value="MFS"/>
</dbReference>
<keyword evidence="3 6" id="KW-0812">Transmembrane</keyword>
<organism evidence="8 9">
    <name type="scientific">Molorchus minor</name>
    <dbReference type="NCBI Taxonomy" id="1323400"/>
    <lineage>
        <taxon>Eukaryota</taxon>
        <taxon>Metazoa</taxon>
        <taxon>Ecdysozoa</taxon>
        <taxon>Arthropoda</taxon>
        <taxon>Hexapoda</taxon>
        <taxon>Insecta</taxon>
        <taxon>Pterygota</taxon>
        <taxon>Neoptera</taxon>
        <taxon>Endopterygota</taxon>
        <taxon>Coleoptera</taxon>
        <taxon>Polyphaga</taxon>
        <taxon>Cucujiformia</taxon>
        <taxon>Chrysomeloidea</taxon>
        <taxon>Cerambycidae</taxon>
        <taxon>Lamiinae</taxon>
        <taxon>Monochamini</taxon>
        <taxon>Molorchus</taxon>
    </lineage>
</organism>
<feature type="transmembrane region" description="Helical" evidence="6">
    <location>
        <begin position="464"/>
        <end position="482"/>
    </location>
</feature>
<feature type="transmembrane region" description="Helical" evidence="6">
    <location>
        <begin position="405"/>
        <end position="425"/>
    </location>
</feature>
<feature type="transmembrane region" description="Helical" evidence="6">
    <location>
        <begin position="98"/>
        <end position="115"/>
    </location>
</feature>
<feature type="transmembrane region" description="Helical" evidence="6">
    <location>
        <begin position="432"/>
        <end position="452"/>
    </location>
</feature>
<feature type="transmembrane region" description="Helical" evidence="6">
    <location>
        <begin position="30"/>
        <end position="54"/>
    </location>
</feature>
<keyword evidence="5 6" id="KW-0472">Membrane</keyword>
<keyword evidence="9" id="KW-1185">Reference proteome</keyword>
<evidence type="ECO:0000256" key="6">
    <source>
        <dbReference type="SAM" id="Phobius"/>
    </source>
</evidence>
<evidence type="ECO:0000256" key="5">
    <source>
        <dbReference type="ARBA" id="ARBA00023136"/>
    </source>
</evidence>
<dbReference type="EMBL" id="JAPWTJ010000515">
    <property type="protein sequence ID" value="KAJ8977730.1"/>
    <property type="molecule type" value="Genomic_DNA"/>
</dbReference>
<sequence>MKQQLELFSDDNPATFESAVTETGFGKYNLLLILVCLPATWASVFETTTMSYIFAPAQCDLDLSLEDKGYLNSITYAGMITSGAVWGFLFDTLGRKKLLIIGFFADACFVVISAFSQSIVPLMICKFLGGFIINGPFSGMSSYLSEFHSSKYRPKIQLTIGTMTAIGTIVLPILAWGILTQSWEFSLFGGYLEMHSPKFLMTVGKNEKALQIFRKVYRINTGKSEEMFPIKELVDEITLNEGNKYGGNVTANRTKFQAMKEGWQQIKPLFHYPYLPKLILACVIQMCIIQSVNTLRLWLPQIFQAVNDYQQYHNGTSSSLCVMLEDLKPRESVIDCTVNRDSSSVYINAIIVASVTSIGYTLTGTIITLVGKKKILVTLGLLAGGVGFSLYLAQDNISTTVLSSTYVALTSICSNVVISAVVDMFPTTLRTLTISLAMMFGRIGAMTGNMLFPVLLRAGCGSPFIFICCLMIGSSLLCLLLPNTDNKDLK</sequence>
<dbReference type="Gene3D" id="1.20.1250.20">
    <property type="entry name" value="MFS general substrate transporter like domains"/>
    <property type="match status" value="1"/>
</dbReference>
<protein>
    <recommendedName>
        <fullName evidence="7">Major facilitator superfamily (MFS) profile domain-containing protein</fullName>
    </recommendedName>
</protein>
<feature type="domain" description="Major facilitator superfamily (MFS) profile" evidence="7">
    <location>
        <begin position="32"/>
        <end position="486"/>
    </location>
</feature>
<dbReference type="InterPro" id="IPR020846">
    <property type="entry name" value="MFS_dom"/>
</dbReference>
<reference evidence="8" key="1">
    <citation type="journal article" date="2023" name="Insect Mol. Biol.">
        <title>Genome sequencing provides insights into the evolution of gene families encoding plant cell wall-degrading enzymes in longhorned beetles.</title>
        <authorList>
            <person name="Shin N.R."/>
            <person name="Okamura Y."/>
            <person name="Kirsch R."/>
            <person name="Pauchet Y."/>
        </authorList>
    </citation>
    <scope>NUCLEOTIDE SEQUENCE</scope>
    <source>
        <strain evidence="8">MMC_N1</strain>
    </source>
</reference>
<feature type="transmembrane region" description="Helical" evidence="6">
    <location>
        <begin position="345"/>
        <end position="363"/>
    </location>
</feature>
<feature type="transmembrane region" description="Helical" evidence="6">
    <location>
        <begin position="156"/>
        <end position="179"/>
    </location>
</feature>
<dbReference type="InterPro" id="IPR036259">
    <property type="entry name" value="MFS_trans_sf"/>
</dbReference>
<evidence type="ECO:0000256" key="2">
    <source>
        <dbReference type="ARBA" id="ARBA00022448"/>
    </source>
</evidence>